<keyword evidence="4" id="KW-1185">Reference proteome</keyword>
<feature type="compositionally biased region" description="Acidic residues" evidence="1">
    <location>
        <begin position="93"/>
        <end position="105"/>
    </location>
</feature>
<feature type="compositionally biased region" description="Polar residues" evidence="1">
    <location>
        <begin position="107"/>
        <end position="118"/>
    </location>
</feature>
<gene>
    <name evidence="3" type="ORF">HW555_010075</name>
</gene>
<dbReference type="Proteomes" id="UP000648187">
    <property type="component" value="Unassembled WGS sequence"/>
</dbReference>
<feature type="region of interest" description="Disordered" evidence="1">
    <location>
        <begin position="83"/>
        <end position="118"/>
    </location>
</feature>
<dbReference type="GO" id="GO:0003682">
    <property type="term" value="F:chromatin binding"/>
    <property type="evidence" value="ECO:0007669"/>
    <property type="project" value="TreeGrafter"/>
</dbReference>
<dbReference type="InterPro" id="IPR049472">
    <property type="entry name" value="MRNIP_N"/>
</dbReference>
<comment type="caution">
    <text evidence="3">The sequence shown here is derived from an EMBL/GenBank/DDBJ whole genome shotgun (WGS) entry which is preliminary data.</text>
</comment>
<evidence type="ECO:0000256" key="1">
    <source>
        <dbReference type="SAM" id="MobiDB-lite"/>
    </source>
</evidence>
<name>A0A835G7T2_SPOEX</name>
<dbReference type="GO" id="GO:0005634">
    <property type="term" value="C:nucleus"/>
    <property type="evidence" value="ECO:0007669"/>
    <property type="project" value="TreeGrafter"/>
</dbReference>
<dbReference type="PANTHER" id="PTHR15863">
    <property type="entry name" value="MRN COMPLEX-INTERACTING PROTEIN"/>
    <property type="match status" value="1"/>
</dbReference>
<dbReference type="InterPro" id="IPR032739">
    <property type="entry name" value="MRNIP"/>
</dbReference>
<organism evidence="3 4">
    <name type="scientific">Spodoptera exigua</name>
    <name type="common">Beet armyworm</name>
    <name type="synonym">Noctua fulgens</name>
    <dbReference type="NCBI Taxonomy" id="7107"/>
    <lineage>
        <taxon>Eukaryota</taxon>
        <taxon>Metazoa</taxon>
        <taxon>Ecdysozoa</taxon>
        <taxon>Arthropoda</taxon>
        <taxon>Hexapoda</taxon>
        <taxon>Insecta</taxon>
        <taxon>Pterygota</taxon>
        <taxon>Neoptera</taxon>
        <taxon>Endopterygota</taxon>
        <taxon>Lepidoptera</taxon>
        <taxon>Glossata</taxon>
        <taxon>Ditrysia</taxon>
        <taxon>Noctuoidea</taxon>
        <taxon>Noctuidae</taxon>
        <taxon>Amphipyrinae</taxon>
        <taxon>Spodoptera</taxon>
    </lineage>
</organism>
<dbReference type="Pfam" id="PF15749">
    <property type="entry name" value="MRNIP"/>
    <property type="match status" value="1"/>
</dbReference>
<protein>
    <recommendedName>
        <fullName evidence="2">MRN complex-interacting protein N-terminal domain-containing protein</fullName>
    </recommendedName>
</protein>
<dbReference type="EMBL" id="JACKWZ010000238">
    <property type="protein sequence ID" value="KAF9411029.1"/>
    <property type="molecule type" value="Genomic_DNA"/>
</dbReference>
<dbReference type="AlphaFoldDB" id="A0A835G7T2"/>
<evidence type="ECO:0000259" key="2">
    <source>
        <dbReference type="Pfam" id="PF15749"/>
    </source>
</evidence>
<evidence type="ECO:0000313" key="3">
    <source>
        <dbReference type="EMBL" id="KAF9411029.1"/>
    </source>
</evidence>
<proteinExistence type="predicted"/>
<evidence type="ECO:0000313" key="4">
    <source>
        <dbReference type="Proteomes" id="UP000648187"/>
    </source>
</evidence>
<sequence>KKNLSLTLNEPVFVLLNLIKIAMPQIFQVLRCYKCFVFQVHQTKKSNKWECKLCGEKQSIKRHYGIGTAKDCRLHVQKLNTMRGEMDNKEPSEDQDSYSDGEDASETGHNCSSTATQSICKPIKSSKWSNYLDEARNY</sequence>
<accession>A0A835G7T2</accession>
<feature type="non-terminal residue" evidence="3">
    <location>
        <position position="138"/>
    </location>
</feature>
<dbReference type="PANTHER" id="PTHR15863:SF2">
    <property type="entry name" value="MRN COMPLEX-INTERACTING PROTEIN"/>
    <property type="match status" value="1"/>
</dbReference>
<reference evidence="3" key="1">
    <citation type="submission" date="2020-08" db="EMBL/GenBank/DDBJ databases">
        <title>Spodoptera exigua strain:BAW_Kor-Di-RS1 Genome sequencing and assembly.</title>
        <authorList>
            <person name="Kim J."/>
            <person name="Nam H.Y."/>
            <person name="Kwon M."/>
            <person name="Choi J.H."/>
            <person name="Cho S.R."/>
            <person name="Kim G.-H."/>
        </authorList>
    </citation>
    <scope>NUCLEOTIDE SEQUENCE</scope>
    <source>
        <strain evidence="3">BAW_Kor-Di-RS1</strain>
        <tissue evidence="3">Whole-body</tissue>
    </source>
</reference>
<dbReference type="GO" id="GO:0007095">
    <property type="term" value="P:mitotic G2 DNA damage checkpoint signaling"/>
    <property type="evidence" value="ECO:0007669"/>
    <property type="project" value="TreeGrafter"/>
</dbReference>
<feature type="domain" description="MRN complex-interacting protein N-terminal" evidence="2">
    <location>
        <begin position="29"/>
        <end position="131"/>
    </location>
</feature>